<protein>
    <submittedName>
        <fullName evidence="4">DeoR family transcriptional regulator</fullName>
    </submittedName>
</protein>
<feature type="domain" description="WYL" evidence="2">
    <location>
        <begin position="138"/>
        <end position="202"/>
    </location>
</feature>
<dbReference type="RefSeq" id="WP_213654786.1">
    <property type="nucleotide sequence ID" value="NZ_BOSL01000006.1"/>
</dbReference>
<feature type="domain" description="Helix-turn-helix type 11" evidence="1">
    <location>
        <begin position="7"/>
        <end position="60"/>
    </location>
</feature>
<sequence>MKRMDRMMAIVMALQQRAETAKSLADKLEVSKRTVLRDMQALSEMGVPLYAVSGPGGGYRLMDGYRLAPLQLTADEALTLLLALDGMTKYSDGPFQQARWTVTDKIRSALPEQTLGEIAPWLAHIGLEVPNRPTRTPHLNALMKYAAEGAWLHVLYRSQNYRRYLDLRPARIYAAHGFWYCEAYSHQHEETRTFRVDRIEELAALTPEEAAGLEGTAARQESVGNGNASSGQAVRILAKLTYRGALQAEQDPDIGHFVRQTSDEEWEVGFDCPPSEWNWAISFFFRLGLDAEVLEPRLLRDLLRQQATDLMERYEA</sequence>
<dbReference type="PIRSF" id="PIRSF016838">
    <property type="entry name" value="PafC"/>
    <property type="match status" value="1"/>
</dbReference>
<dbReference type="Pfam" id="PF08279">
    <property type="entry name" value="HTH_11"/>
    <property type="match status" value="1"/>
</dbReference>
<evidence type="ECO:0000259" key="1">
    <source>
        <dbReference type="Pfam" id="PF08279"/>
    </source>
</evidence>
<dbReference type="InterPro" id="IPR013196">
    <property type="entry name" value="HTH_11"/>
</dbReference>
<dbReference type="PANTHER" id="PTHR34580:SF1">
    <property type="entry name" value="PROTEIN PAFC"/>
    <property type="match status" value="1"/>
</dbReference>
<evidence type="ECO:0000313" key="5">
    <source>
        <dbReference type="Proteomes" id="UP000679992"/>
    </source>
</evidence>
<gene>
    <name evidence="4" type="ORF">J42TS3_21780</name>
</gene>
<dbReference type="Pfam" id="PF13280">
    <property type="entry name" value="WYL"/>
    <property type="match status" value="1"/>
</dbReference>
<name>A0ABQ4MAX1_9BACL</name>
<keyword evidence="5" id="KW-1185">Reference proteome</keyword>
<accession>A0ABQ4MAX1</accession>
<dbReference type="Pfam" id="PF25583">
    <property type="entry name" value="WCX"/>
    <property type="match status" value="1"/>
</dbReference>
<evidence type="ECO:0000259" key="2">
    <source>
        <dbReference type="Pfam" id="PF13280"/>
    </source>
</evidence>
<dbReference type="SUPFAM" id="SSF46785">
    <property type="entry name" value="Winged helix' DNA-binding domain"/>
    <property type="match status" value="1"/>
</dbReference>
<reference evidence="4 5" key="1">
    <citation type="submission" date="2021-03" db="EMBL/GenBank/DDBJ databases">
        <title>Antimicrobial resistance genes in bacteria isolated from Japanese honey, and their potential for conferring macrolide and lincosamide resistance in the American foulbrood pathogen Paenibacillus larvae.</title>
        <authorList>
            <person name="Okamoto M."/>
            <person name="Kumagai M."/>
            <person name="Kanamori H."/>
            <person name="Takamatsu D."/>
        </authorList>
    </citation>
    <scope>NUCLEOTIDE SEQUENCE [LARGE SCALE GENOMIC DNA]</scope>
    <source>
        <strain evidence="4 5">J42TS3</strain>
    </source>
</reference>
<evidence type="ECO:0000259" key="3">
    <source>
        <dbReference type="Pfam" id="PF25583"/>
    </source>
</evidence>
<comment type="caution">
    <text evidence="4">The sequence shown here is derived from an EMBL/GenBank/DDBJ whole genome shotgun (WGS) entry which is preliminary data.</text>
</comment>
<feature type="domain" description="WCX" evidence="3">
    <location>
        <begin position="259"/>
        <end position="310"/>
    </location>
</feature>
<dbReference type="InterPro" id="IPR036388">
    <property type="entry name" value="WH-like_DNA-bd_sf"/>
</dbReference>
<organism evidence="4 5">
    <name type="scientific">Paenibacillus vini</name>
    <dbReference type="NCBI Taxonomy" id="1476024"/>
    <lineage>
        <taxon>Bacteria</taxon>
        <taxon>Bacillati</taxon>
        <taxon>Bacillota</taxon>
        <taxon>Bacilli</taxon>
        <taxon>Bacillales</taxon>
        <taxon>Paenibacillaceae</taxon>
        <taxon>Paenibacillus</taxon>
    </lineage>
</organism>
<dbReference type="InterPro" id="IPR026881">
    <property type="entry name" value="WYL_dom"/>
</dbReference>
<dbReference type="InterPro" id="IPR051534">
    <property type="entry name" value="CBASS_pafABC_assoc_protein"/>
</dbReference>
<dbReference type="PANTHER" id="PTHR34580">
    <property type="match status" value="1"/>
</dbReference>
<dbReference type="Proteomes" id="UP000679992">
    <property type="component" value="Unassembled WGS sequence"/>
</dbReference>
<dbReference type="Gene3D" id="1.10.10.10">
    <property type="entry name" value="Winged helix-like DNA-binding domain superfamily/Winged helix DNA-binding domain"/>
    <property type="match status" value="1"/>
</dbReference>
<evidence type="ECO:0000313" key="4">
    <source>
        <dbReference type="EMBL" id="GIP53143.1"/>
    </source>
</evidence>
<proteinExistence type="predicted"/>
<dbReference type="EMBL" id="BOSL01000006">
    <property type="protein sequence ID" value="GIP53143.1"/>
    <property type="molecule type" value="Genomic_DNA"/>
</dbReference>
<dbReference type="InterPro" id="IPR036390">
    <property type="entry name" value="WH_DNA-bd_sf"/>
</dbReference>
<dbReference type="InterPro" id="IPR028349">
    <property type="entry name" value="PafC-like"/>
</dbReference>
<dbReference type="PROSITE" id="PS52050">
    <property type="entry name" value="WYL"/>
    <property type="match status" value="1"/>
</dbReference>
<dbReference type="InterPro" id="IPR057727">
    <property type="entry name" value="WCX_dom"/>
</dbReference>